<evidence type="ECO:0000256" key="1">
    <source>
        <dbReference type="ARBA" id="ARBA00022860"/>
    </source>
</evidence>
<proteinExistence type="inferred from homology"/>
<dbReference type="InterPro" id="IPR000048">
    <property type="entry name" value="IQ_motif_EF-hand-BS"/>
</dbReference>
<dbReference type="PANTHER" id="PTHR32295">
    <property type="entry name" value="IQ-DOMAIN 5-RELATED"/>
    <property type="match status" value="1"/>
</dbReference>
<feature type="compositionally biased region" description="Pro residues" evidence="3">
    <location>
        <begin position="343"/>
        <end position="359"/>
    </location>
</feature>
<keyword evidence="1" id="KW-0112">Calmodulin-binding</keyword>
<dbReference type="Proteomes" id="UP000823388">
    <property type="component" value="Chromosome 3N"/>
</dbReference>
<feature type="compositionally biased region" description="Low complexity" evidence="3">
    <location>
        <begin position="583"/>
        <end position="593"/>
    </location>
</feature>
<dbReference type="EMBL" id="CM029042">
    <property type="protein sequence ID" value="KAG2618737.1"/>
    <property type="molecule type" value="Genomic_DNA"/>
</dbReference>
<organism evidence="4 5">
    <name type="scientific">Panicum virgatum</name>
    <name type="common">Blackwell switchgrass</name>
    <dbReference type="NCBI Taxonomy" id="38727"/>
    <lineage>
        <taxon>Eukaryota</taxon>
        <taxon>Viridiplantae</taxon>
        <taxon>Streptophyta</taxon>
        <taxon>Embryophyta</taxon>
        <taxon>Tracheophyta</taxon>
        <taxon>Spermatophyta</taxon>
        <taxon>Magnoliopsida</taxon>
        <taxon>Liliopsida</taxon>
        <taxon>Poales</taxon>
        <taxon>Poaceae</taxon>
        <taxon>PACMAD clade</taxon>
        <taxon>Panicoideae</taxon>
        <taxon>Panicodae</taxon>
        <taxon>Paniceae</taxon>
        <taxon>Panicinae</taxon>
        <taxon>Panicum</taxon>
        <taxon>Panicum sect. Hiantes</taxon>
    </lineage>
</organism>
<feature type="compositionally biased region" description="Basic and acidic residues" evidence="3">
    <location>
        <begin position="25"/>
        <end position="38"/>
    </location>
</feature>
<evidence type="ECO:0000256" key="3">
    <source>
        <dbReference type="SAM" id="MobiDB-lite"/>
    </source>
</evidence>
<dbReference type="EMBL" id="CM029042">
    <property type="protein sequence ID" value="KAG2618735.1"/>
    <property type="molecule type" value="Genomic_DNA"/>
</dbReference>
<dbReference type="SMART" id="SM00015">
    <property type="entry name" value="IQ"/>
    <property type="match status" value="1"/>
</dbReference>
<dbReference type="PROSITE" id="PS50096">
    <property type="entry name" value="IQ"/>
    <property type="match status" value="1"/>
</dbReference>
<dbReference type="AlphaFoldDB" id="A0A8T0UA33"/>
<keyword evidence="5" id="KW-1185">Reference proteome</keyword>
<evidence type="ECO:0000256" key="2">
    <source>
        <dbReference type="ARBA" id="ARBA00024341"/>
    </source>
</evidence>
<sequence length="655" mass="70276">MGKKGKWFDAVQRILSTSEPDPVEADAKKAAKLKDKPSFKKIWQFSKSHPSGASTSAAPAPDPAAHQPQPPPPPRTDQQQAENTAEAQRAETRCDDGGVSTADVASKAGADAAAVARPAVTTPRAWAARSKEDIAATRIQAACRGYMARRAHQERGMARLMSLVEGFTIKRQTEEALYCMQTMTRIQTQIYSRRLKTEEDKKALKSQIKVKQSLDKIKKIGDGWDQSLQSKEQMEAVLVMKQEAASRRQRALSYAFSYQWRNRKPSSARAGPPPMFMDPGNPNWGWSWTERWMAAARPWENQTAAPADGRGAAKSAGRMPRVAVSIQIPTTTTTPGGRSFRPPSWPSLPSPSTPPPRSPSLPGRMATPSSPRSSTLHASRGLQRTKSMQPDGRPRSSQELSVSSPRRAVPSSPRGGGSGSPLHASSGMQPQRRPRSSQELSVNSPRRAVPASPRNCGSGSPLHGSSGMHPERRPRSSQELSVSSPRRAVPASPRSCGSGSPLHGSSGMQPQRRPRSSQEPGETSPRPGAKVAPLRRTTSLRAELPRRLSLGSAAASAGDDAAAPVTPSYMQQTKSVKAKARCASPSASSAAADVFDDAPDSGPAPLRVPSPSSAKKRLSLEFADKPSASSPSKVAAERVMRRQSQPPSPRMSSLS</sequence>
<accession>A0A8T0UA33</accession>
<name>A0A8T0UA33_PANVG</name>
<gene>
    <name evidence="4" type="ORF">PVAP13_3NG079769</name>
</gene>
<feature type="compositionally biased region" description="Polar residues" evidence="3">
    <location>
        <begin position="367"/>
        <end position="388"/>
    </location>
</feature>
<dbReference type="GO" id="GO:0005516">
    <property type="term" value="F:calmodulin binding"/>
    <property type="evidence" value="ECO:0007669"/>
    <property type="project" value="UniProtKB-KW"/>
</dbReference>
<reference evidence="4" key="1">
    <citation type="submission" date="2020-05" db="EMBL/GenBank/DDBJ databases">
        <title>WGS assembly of Panicum virgatum.</title>
        <authorList>
            <person name="Lovell J.T."/>
            <person name="Jenkins J."/>
            <person name="Shu S."/>
            <person name="Juenger T.E."/>
            <person name="Schmutz J."/>
        </authorList>
    </citation>
    <scope>NUCLEOTIDE SEQUENCE</scope>
    <source>
        <strain evidence="4">AP13</strain>
    </source>
</reference>
<comment type="caution">
    <text evidence="4">The sequence shown here is derived from an EMBL/GenBank/DDBJ whole genome shotgun (WGS) entry which is preliminary data.</text>
</comment>
<protein>
    <submittedName>
        <fullName evidence="4">Uncharacterized protein</fullName>
    </submittedName>
</protein>
<comment type="similarity">
    <text evidence="2">Belongs to the IQD family.</text>
</comment>
<evidence type="ECO:0000313" key="5">
    <source>
        <dbReference type="Proteomes" id="UP000823388"/>
    </source>
</evidence>
<feature type="compositionally biased region" description="Low complexity" evidence="3">
    <location>
        <begin position="642"/>
        <end position="655"/>
    </location>
</feature>
<feature type="compositionally biased region" description="Low complexity" evidence="3">
    <location>
        <begin position="48"/>
        <end position="67"/>
    </location>
</feature>
<evidence type="ECO:0000313" key="4">
    <source>
        <dbReference type="EMBL" id="KAG2618735.1"/>
    </source>
</evidence>
<dbReference type="Pfam" id="PF00612">
    <property type="entry name" value="IQ"/>
    <property type="match status" value="1"/>
</dbReference>
<feature type="compositionally biased region" description="Low complexity" evidence="3">
    <location>
        <begin position="329"/>
        <end position="342"/>
    </location>
</feature>
<feature type="compositionally biased region" description="Low complexity" evidence="3">
    <location>
        <begin position="551"/>
        <end position="563"/>
    </location>
</feature>
<feature type="compositionally biased region" description="Low complexity" evidence="3">
    <location>
        <begin position="625"/>
        <end position="634"/>
    </location>
</feature>
<dbReference type="CDD" id="cd23767">
    <property type="entry name" value="IQCD"/>
    <property type="match status" value="1"/>
</dbReference>
<feature type="compositionally biased region" description="Low complexity" evidence="3">
    <location>
        <begin position="401"/>
        <end position="413"/>
    </location>
</feature>
<feature type="region of interest" description="Disordered" evidence="3">
    <location>
        <begin position="326"/>
        <end position="655"/>
    </location>
</feature>
<feature type="region of interest" description="Disordered" evidence="3">
    <location>
        <begin position="15"/>
        <end position="102"/>
    </location>
</feature>
<dbReference type="PANTHER" id="PTHR32295:SF100">
    <property type="entry name" value="OS05G0463300 PROTEIN"/>
    <property type="match status" value="1"/>
</dbReference>